<accession>A0A158JQD3</accession>
<dbReference type="RefSeq" id="WP_062092574.1">
    <property type="nucleotide sequence ID" value="NZ_FCOK02000109.1"/>
</dbReference>
<dbReference type="AlphaFoldDB" id="A0A158JQD3"/>
<evidence type="ECO:0000256" key="1">
    <source>
        <dbReference type="SAM" id="MobiDB-lite"/>
    </source>
</evidence>
<sequence>MSQAHGRYSGSRDKGQRQSRQPAKATSHRQNKPYVKAPPTRDPAHTASIFKTRSFKLLVDAVGAENIALGLDSNLTRVAELVNGERFTPETAFHIETTLGLPDGFFDQPNPVLTPETIGRLRSPLDFIHANAEPEIAYEQVLKPASVIQANQHSTLTDRLPRESEMPKKTDGGSPRTVAKSNATAAKPATATPTKSAPPKVKAPSKSGVHQSLPLNDVAALENIRRANLHVLTSPKGSKVRLGAVMEISDSNMANRFYGQKRMDDAEANRFTERLGLPTGWLDAPRSVTDIPESVSDLLVPPSRRHASDQQELPPAIEPKATAAKKPAGTKAKNAGTRLALPPDANGTGGPTGVAAETNVVMGQLDQAAPSAADPVTRQTVDNDVSFPAARHQFAPASVTQVITEPHRLTSATSLDDLQGIEPIAEALIKTLAGKARTGRLDEMKALELLRQAVLL</sequence>
<evidence type="ECO:0000313" key="2">
    <source>
        <dbReference type="EMBL" id="SAL71017.1"/>
    </source>
</evidence>
<feature type="compositionally biased region" description="Low complexity" evidence="1">
    <location>
        <begin position="179"/>
        <end position="207"/>
    </location>
</feature>
<dbReference type="Proteomes" id="UP000054683">
    <property type="component" value="Unassembled WGS sequence"/>
</dbReference>
<proteinExistence type="predicted"/>
<feature type="region of interest" description="Disordered" evidence="1">
    <location>
        <begin position="153"/>
        <end position="210"/>
    </location>
</feature>
<evidence type="ECO:0000313" key="3">
    <source>
        <dbReference type="Proteomes" id="UP000054683"/>
    </source>
</evidence>
<organism evidence="2 3">
    <name type="scientific">Caballeronia udeis</name>
    <dbReference type="NCBI Taxonomy" id="1232866"/>
    <lineage>
        <taxon>Bacteria</taxon>
        <taxon>Pseudomonadati</taxon>
        <taxon>Pseudomonadota</taxon>
        <taxon>Betaproteobacteria</taxon>
        <taxon>Burkholderiales</taxon>
        <taxon>Burkholderiaceae</taxon>
        <taxon>Caballeronia</taxon>
    </lineage>
</organism>
<name>A0A158JQD3_9BURK</name>
<dbReference type="EMBL" id="FCOK02000109">
    <property type="protein sequence ID" value="SAL71017.1"/>
    <property type="molecule type" value="Genomic_DNA"/>
</dbReference>
<feature type="compositionally biased region" description="Low complexity" evidence="1">
    <location>
        <begin position="319"/>
        <end position="337"/>
    </location>
</feature>
<feature type="region of interest" description="Disordered" evidence="1">
    <location>
        <begin position="302"/>
        <end position="351"/>
    </location>
</feature>
<protein>
    <submittedName>
        <fullName evidence="2">Uncharacterized protein</fullName>
    </submittedName>
</protein>
<reference evidence="2 3" key="1">
    <citation type="submission" date="2016-01" db="EMBL/GenBank/DDBJ databases">
        <authorList>
            <person name="Oliw E.H."/>
        </authorList>
    </citation>
    <scope>NUCLEOTIDE SEQUENCE [LARGE SCALE GENOMIC DNA]</scope>
    <source>
        <strain evidence="2">LMG 27134</strain>
    </source>
</reference>
<dbReference type="OrthoDB" id="9124256at2"/>
<feature type="compositionally biased region" description="Basic and acidic residues" evidence="1">
    <location>
        <begin position="159"/>
        <end position="171"/>
    </location>
</feature>
<gene>
    <name evidence="2" type="ORF">AWB69_08519</name>
</gene>
<feature type="region of interest" description="Disordered" evidence="1">
    <location>
        <begin position="1"/>
        <end position="45"/>
    </location>
</feature>